<proteinExistence type="predicted"/>
<gene>
    <name evidence="1" type="ORF">ETSY2_49315</name>
</gene>
<dbReference type="HOGENOM" id="CLU_760078_0_0_7"/>
<evidence type="ECO:0000313" key="1">
    <source>
        <dbReference type="EMBL" id="ETW94721.1"/>
    </source>
</evidence>
<comment type="caution">
    <text evidence="1">The sequence shown here is derived from an EMBL/GenBank/DDBJ whole genome shotgun (WGS) entry which is preliminary data.</text>
</comment>
<protein>
    <recommendedName>
        <fullName evidence="3">PKD domain-containing protein</fullName>
    </recommendedName>
</protein>
<evidence type="ECO:0008006" key="3">
    <source>
        <dbReference type="Google" id="ProtNLM"/>
    </source>
</evidence>
<evidence type="ECO:0000313" key="2">
    <source>
        <dbReference type="Proteomes" id="UP000019140"/>
    </source>
</evidence>
<organism evidence="1 2">
    <name type="scientific">Candidatus Entotheonella gemina</name>
    <dbReference type="NCBI Taxonomy" id="1429439"/>
    <lineage>
        <taxon>Bacteria</taxon>
        <taxon>Pseudomonadati</taxon>
        <taxon>Nitrospinota/Tectimicrobiota group</taxon>
        <taxon>Candidatus Tectimicrobiota</taxon>
        <taxon>Candidatus Entotheonellia</taxon>
        <taxon>Candidatus Entotheonellales</taxon>
        <taxon>Candidatus Entotheonellaceae</taxon>
        <taxon>Candidatus Entotheonella</taxon>
    </lineage>
</organism>
<reference evidence="1 2" key="1">
    <citation type="journal article" date="2014" name="Nature">
        <title>An environmental bacterial taxon with a large and distinct metabolic repertoire.</title>
        <authorList>
            <person name="Wilson M.C."/>
            <person name="Mori T."/>
            <person name="Ruckert C."/>
            <person name="Uria A.R."/>
            <person name="Helf M.J."/>
            <person name="Takada K."/>
            <person name="Gernert C."/>
            <person name="Steffens U.A."/>
            <person name="Heycke N."/>
            <person name="Schmitt S."/>
            <person name="Rinke C."/>
            <person name="Helfrich E.J."/>
            <person name="Brachmann A.O."/>
            <person name="Gurgui C."/>
            <person name="Wakimoto T."/>
            <person name="Kracht M."/>
            <person name="Crusemann M."/>
            <person name="Hentschel U."/>
            <person name="Abe I."/>
            <person name="Matsunaga S."/>
            <person name="Kalinowski J."/>
            <person name="Takeyama H."/>
            <person name="Piel J."/>
        </authorList>
    </citation>
    <scope>NUCLEOTIDE SEQUENCE [LARGE SCALE GENOMIC DNA]</scope>
    <source>
        <strain evidence="2">TSY2</strain>
    </source>
</reference>
<dbReference type="Gene3D" id="2.60.40.10">
    <property type="entry name" value="Immunoglobulins"/>
    <property type="match status" value="1"/>
</dbReference>
<sequence>MPADVSFAWELIERPANSNASLSDPAEIRPVLTIDQPGTYRVSLVVANAASETSEPDIVSITAVLSAVIAQGVGLSDGMPGRITLALPGPPIQALLSWMRLDGADGNQIQFSNGAEDVTLSGMATVSSGAERFQCFYADITPHILDSPEAITYTVTHPESIPGAGIVVIASELEASVESFVASDSGRLALIRRITLGAEGDPRQRTVEVQAGCLFFRQGTSESVIFEIAPSPHERPAKVTLLLGDAQSSQVPRRSEIEFASPVEEPLMLMSLGKDETGLIANDGCHWDTFGRNSGAVPPVEGCHPPLFPTSEDPDRRGDVTIPAGASSALVQVRSPVPQESDEARGVSAVLSLVVFELILDPLE</sequence>
<name>W4LBM1_9BACT</name>
<dbReference type="AlphaFoldDB" id="W4LBM1"/>
<dbReference type="InterPro" id="IPR013783">
    <property type="entry name" value="Ig-like_fold"/>
</dbReference>
<keyword evidence="2" id="KW-1185">Reference proteome</keyword>
<accession>W4LBM1</accession>
<dbReference type="Proteomes" id="UP000019140">
    <property type="component" value="Unassembled WGS sequence"/>
</dbReference>
<dbReference type="EMBL" id="AZHX01002421">
    <property type="protein sequence ID" value="ETW94721.1"/>
    <property type="molecule type" value="Genomic_DNA"/>
</dbReference>